<evidence type="ECO:0000313" key="2">
    <source>
        <dbReference type="EMBL" id="GAA4341259.1"/>
    </source>
</evidence>
<dbReference type="SUPFAM" id="SSF75011">
    <property type="entry name" value="3-carboxy-cis,cis-mucoante lactonizing enzyme"/>
    <property type="match status" value="1"/>
</dbReference>
<dbReference type="EMBL" id="BAABGY010000015">
    <property type="protein sequence ID" value="GAA4341259.1"/>
    <property type="molecule type" value="Genomic_DNA"/>
</dbReference>
<protein>
    <recommendedName>
        <fullName evidence="4">T9SS type A sorting domain-containing protein</fullName>
    </recommendedName>
</protein>
<dbReference type="NCBIfam" id="TIGR04183">
    <property type="entry name" value="Por_Secre_tail"/>
    <property type="match status" value="1"/>
</dbReference>
<evidence type="ECO:0000256" key="1">
    <source>
        <dbReference type="SAM" id="SignalP"/>
    </source>
</evidence>
<comment type="caution">
    <text evidence="2">The sequence shown here is derived from an EMBL/GenBank/DDBJ whole genome shotgun (WGS) entry which is preliminary data.</text>
</comment>
<organism evidence="2 3">
    <name type="scientific">Flaviaesturariibacter amylovorans</name>
    <dbReference type="NCBI Taxonomy" id="1084520"/>
    <lineage>
        <taxon>Bacteria</taxon>
        <taxon>Pseudomonadati</taxon>
        <taxon>Bacteroidota</taxon>
        <taxon>Chitinophagia</taxon>
        <taxon>Chitinophagales</taxon>
        <taxon>Chitinophagaceae</taxon>
        <taxon>Flaviaestuariibacter</taxon>
    </lineage>
</organism>
<dbReference type="RefSeq" id="WP_345257623.1">
    <property type="nucleotide sequence ID" value="NZ_BAABGY010000015.1"/>
</dbReference>
<keyword evidence="1" id="KW-0732">Signal</keyword>
<gene>
    <name evidence="2" type="ORF">GCM10023184_39500</name>
</gene>
<evidence type="ECO:0008006" key="4">
    <source>
        <dbReference type="Google" id="ProtNLM"/>
    </source>
</evidence>
<feature type="signal peptide" evidence="1">
    <location>
        <begin position="1"/>
        <end position="19"/>
    </location>
</feature>
<feature type="chain" id="PRO_5046806929" description="T9SS type A sorting domain-containing protein" evidence="1">
    <location>
        <begin position="20"/>
        <end position="1186"/>
    </location>
</feature>
<dbReference type="InterPro" id="IPR026444">
    <property type="entry name" value="Secre_tail"/>
</dbReference>
<dbReference type="Proteomes" id="UP001501725">
    <property type="component" value="Unassembled WGS sequence"/>
</dbReference>
<evidence type="ECO:0000313" key="3">
    <source>
        <dbReference type="Proteomes" id="UP001501725"/>
    </source>
</evidence>
<reference evidence="3" key="1">
    <citation type="journal article" date="2019" name="Int. J. Syst. Evol. Microbiol.">
        <title>The Global Catalogue of Microorganisms (GCM) 10K type strain sequencing project: providing services to taxonomists for standard genome sequencing and annotation.</title>
        <authorList>
            <consortium name="The Broad Institute Genomics Platform"/>
            <consortium name="The Broad Institute Genome Sequencing Center for Infectious Disease"/>
            <person name="Wu L."/>
            <person name="Ma J."/>
        </authorList>
    </citation>
    <scope>NUCLEOTIDE SEQUENCE [LARGE SCALE GENOMIC DNA]</scope>
    <source>
        <strain evidence="3">JCM 17919</strain>
    </source>
</reference>
<accession>A0ABP8HMD5</accession>
<name>A0ABP8HMD5_9BACT</name>
<sequence>MRKLMLLLAACCALGTAQGQHIFNTGSGDSLYPVTNRLMEYPGGFNHRTYQEGTSVFGMTKAQSTYYLVGDFTHLAPNHGSALVVDTNSSTVLNAGKWRVDGLVKTAIPDGQGGFYIGGSFSRIGDSLRRNLAQVDAAGKPTAWRADADSVVNTLLRRNDTLFIGGAFRNINSAPRHCFAMYALGSNGLLANGSAFSFTLMGAINSLLLVRDTIVYGGADHSNGNRSIRKYSFKNDSHLAWQLAFNDFAEVRQMALSADSATLIYGGYYNGEFIKGVNYATGTQRYFINVSMYWPESPTSGSVLGLGVLGNKAYAAGNFEHVLPSLGGTLNRKGFFAFNPHTGAVFNDNLNLDWYPSFLLTRGNKLYLSGLFNTVNGTPRTHFAAVDTGTLQLNALQFAPSDALTALAFSGNNAYVAGTFSGIYAVRRNGFAAIDSATRAVLPWSPVNTEFRENRRMMVRGDSLFVFGWKSRWNTNCIIEPFTLLKIYNRHTGIEYSVPNALASLRIADCVIDGNYLYVTQNRRLQRYVLPSLTLDAGWGYTWLSPANEHQPNHIVVDSHKVYTVGDTRYRYICNGFGPKRAILGVYSKTTGVMESWYPYEGTNPDYDQPRFERAVLSGDRLFVQGIFDKLNGQTRRNFAALNVTTGALTPWQTTFGRTEYNQGGLVFNGFEFTSELKIYNGRLWVGADITRLTDGSTFPGFGAIDTVSGALTTPFSVRTSVYSEAPVYSNRGARAFVLGDDELTLAGSFDSVNARAYTNFARFNFNPANPVAVSVCSGSSISMASQLGGSSYQWQVNNGSGFVNIANGGTYSGATGPTLTISDIPESFANYQFRAVVNGTPTVPYFLALNIAPQPATITAAGTTTFCQGGSVLLSSSATGQRNQWYRNGNMVPNAAAVSYAATLTGSYTVRVLQDGCYSQASNVIDVTAHPAPLVGVFANTPALCSGNSTQVFASGASTYSWSPATGLNATTGPSVTATPATTTTYTVTGTANGCSASQNVTISVTPSVTPTINITYTGCPSGTIVFNATTTNLAGGTVQWYRNNIPMNTGNSFTVTGATNGTQVYARLTSGAVCANPQSVNSQTVTLSCITVTAVPNIEGVEDFRLAPNPTPGPLQVLLRLNTAKKVSFEILDATGSVLRTVPPALLSGSASRRLDLGALPQGLYYLRTTIGGRSFLEKVIVQR</sequence>
<proteinExistence type="predicted"/>
<keyword evidence="3" id="KW-1185">Reference proteome</keyword>